<evidence type="ECO:0000256" key="4">
    <source>
        <dbReference type="ARBA" id="ARBA00022763"/>
    </source>
</evidence>
<evidence type="ECO:0000259" key="17">
    <source>
        <dbReference type="PROSITE" id="PS51194"/>
    </source>
</evidence>
<dbReference type="GO" id="GO:0003677">
    <property type="term" value="F:DNA binding"/>
    <property type="evidence" value="ECO:0007669"/>
    <property type="project" value="UniProtKB-KW"/>
</dbReference>
<feature type="domain" description="Helicase ATP-binding" evidence="16">
    <location>
        <begin position="275"/>
        <end position="438"/>
    </location>
</feature>
<dbReference type="GO" id="GO:0043138">
    <property type="term" value="F:3'-5' DNA helicase activity"/>
    <property type="evidence" value="ECO:0007669"/>
    <property type="project" value="UniProtKB-EC"/>
</dbReference>
<keyword evidence="7 15" id="KW-0067">ATP-binding</keyword>
<comment type="catalytic activity">
    <reaction evidence="14 15">
        <text>ATP + H2O = ADP + phosphate + H(+)</text>
        <dbReference type="Rhea" id="RHEA:13065"/>
        <dbReference type="ChEBI" id="CHEBI:15377"/>
        <dbReference type="ChEBI" id="CHEBI:15378"/>
        <dbReference type="ChEBI" id="CHEBI:30616"/>
        <dbReference type="ChEBI" id="CHEBI:43474"/>
        <dbReference type="ChEBI" id="CHEBI:456216"/>
        <dbReference type="EC" id="5.6.2.4"/>
    </reaction>
</comment>
<dbReference type="InterPro" id="IPR027417">
    <property type="entry name" value="P-loop_NTPase"/>
</dbReference>
<feature type="domain" description="Helicase C-terminal" evidence="17">
    <location>
        <begin position="460"/>
        <end position="616"/>
    </location>
</feature>
<evidence type="ECO:0000259" key="16">
    <source>
        <dbReference type="PROSITE" id="PS51192"/>
    </source>
</evidence>
<dbReference type="Pfam" id="PF00270">
    <property type="entry name" value="DEAD"/>
    <property type="match status" value="1"/>
</dbReference>
<dbReference type="GO" id="GO:0016887">
    <property type="term" value="F:ATP hydrolysis activity"/>
    <property type="evidence" value="ECO:0007669"/>
    <property type="project" value="RHEA"/>
</dbReference>
<dbReference type="CDD" id="cd17992">
    <property type="entry name" value="DEXHc_RecG"/>
    <property type="match status" value="1"/>
</dbReference>
<dbReference type="NCBIfam" id="TIGR00643">
    <property type="entry name" value="recG"/>
    <property type="match status" value="1"/>
</dbReference>
<dbReference type="EC" id="5.6.2.4" evidence="13 15"/>
<dbReference type="InterPro" id="IPR045562">
    <property type="entry name" value="RecG_dom3_C"/>
</dbReference>
<evidence type="ECO:0000256" key="8">
    <source>
        <dbReference type="ARBA" id="ARBA00023125"/>
    </source>
</evidence>
<evidence type="ECO:0000313" key="19">
    <source>
        <dbReference type="Proteomes" id="UP000187651"/>
    </source>
</evidence>
<dbReference type="Gene3D" id="2.40.50.140">
    <property type="entry name" value="Nucleic acid-binding proteins"/>
    <property type="match status" value="1"/>
</dbReference>
<evidence type="ECO:0000256" key="3">
    <source>
        <dbReference type="ARBA" id="ARBA00022741"/>
    </source>
</evidence>
<keyword evidence="5 15" id="KW-0378">Hydrolase</keyword>
<name>A0A1G9VDG5_9FIRM</name>
<dbReference type="InterPro" id="IPR047112">
    <property type="entry name" value="RecG/Mfd"/>
</dbReference>
<keyword evidence="4 15" id="KW-0227">DNA damage</keyword>
<dbReference type="Gene3D" id="3.40.50.300">
    <property type="entry name" value="P-loop containing nucleotide triphosphate hydrolases"/>
    <property type="match status" value="2"/>
</dbReference>
<proteinExistence type="inferred from homology"/>
<keyword evidence="10 15" id="KW-0234">DNA repair</keyword>
<dbReference type="NCBIfam" id="NF008168">
    <property type="entry name" value="PRK10917.2-2"/>
    <property type="match status" value="1"/>
</dbReference>
<dbReference type="GO" id="GO:0006310">
    <property type="term" value="P:DNA recombination"/>
    <property type="evidence" value="ECO:0007669"/>
    <property type="project" value="UniProtKB-UniRule"/>
</dbReference>
<keyword evidence="6 15" id="KW-0347">Helicase</keyword>
<dbReference type="SUPFAM" id="SSF50249">
    <property type="entry name" value="Nucleic acid-binding proteins"/>
    <property type="match status" value="1"/>
</dbReference>
<dbReference type="InterPro" id="IPR033454">
    <property type="entry name" value="RecG_wedge"/>
</dbReference>
<evidence type="ECO:0000256" key="12">
    <source>
        <dbReference type="ARBA" id="ARBA00034617"/>
    </source>
</evidence>
<comment type="function">
    <text evidence="15">Plays a critical role in recombination and DNA repair. Helps process Holliday junction intermediates to mature products by catalyzing branch migration. Has replication fork regression activity, unwinds stalled or blocked replication forks to make a HJ that can be resolved. Has a DNA unwinding activity characteristic of a DNA helicase with 3'-5' polarity.</text>
</comment>
<dbReference type="InterPro" id="IPR012340">
    <property type="entry name" value="NA-bd_OB-fold"/>
</dbReference>
<evidence type="ECO:0000256" key="13">
    <source>
        <dbReference type="ARBA" id="ARBA00034808"/>
    </source>
</evidence>
<dbReference type="SUPFAM" id="SSF52540">
    <property type="entry name" value="P-loop containing nucleoside triphosphate hydrolases"/>
    <property type="match status" value="2"/>
</dbReference>
<dbReference type="GO" id="GO:0005524">
    <property type="term" value="F:ATP binding"/>
    <property type="evidence" value="ECO:0007669"/>
    <property type="project" value="UniProtKB-KW"/>
</dbReference>
<dbReference type="Pfam" id="PF00271">
    <property type="entry name" value="Helicase_C"/>
    <property type="match status" value="1"/>
</dbReference>
<dbReference type="PANTHER" id="PTHR47964:SF1">
    <property type="entry name" value="ATP-DEPENDENT DNA HELICASE HOMOLOG RECG, CHLOROPLASTIC"/>
    <property type="match status" value="1"/>
</dbReference>
<evidence type="ECO:0000313" key="18">
    <source>
        <dbReference type="EMBL" id="SDM69905.1"/>
    </source>
</evidence>
<comment type="similarity">
    <text evidence="1 15">Belongs to the helicase family. RecG subfamily.</text>
</comment>
<evidence type="ECO:0000256" key="1">
    <source>
        <dbReference type="ARBA" id="ARBA00007504"/>
    </source>
</evidence>
<dbReference type="PANTHER" id="PTHR47964">
    <property type="entry name" value="ATP-DEPENDENT DNA HELICASE HOMOLOG RECG, CHLOROPLASTIC"/>
    <property type="match status" value="1"/>
</dbReference>
<sequence length="688" mass="78346">MDIKALKGVGEKTASYFSQLNIYTTEDLLKHYPRKYDIYEEPVRVADLEADEDLEGSVVAMEGVVIKSPDIYGNGKLKILSVNLKDENGDAFKVTFFNMPFLKNNFKLGARYIFRGIINKTRYKWTFEQPKLFTRAAYKELEGSMMPIYPLTKGITNNMLTKLVSGLLKEYEEKLEPEYIPLWVREKYELAEHNFAMENIHFPKEFDDYINARHRLSFEEFFLFILATLSLKSSKETNPNIYEINRLEKIDEFIEGLPFKLTNAQLKTVEEVRADYTGPKIMSRLIQGDVGSGKTIVAIIALLEIALNNYQGAMMVPTEVLAIQQFESLKDLIEKNGLDIKIELLVGSMTAKEKRLAYQRIQSGEAQIIIGTHALIQEKLEYKDLALVITDEQHRFGVAQRESFSNKGRRPHILVMSATPIPRTLAIILYGDLDISVIDELPKGRLPIKNAVVDESYRDNADKFLDREVKAGHQCYVICPMVEESENFTGANVIDYSKELSKRLPDCRIEYLHGKLKPAKKEEIMRRFSKHEIDILVSTTVIEVGVNVPNATVMLIENSEMFGLAGLHQLRGRVGRGDAQSYCIFMTGKKSEKIKKRLDILKNSNDGFEIARKDLELRGPGDFFGVRQSGDFNFGIADIFADAQTLKEASDAAKLIYDADNNLESDENALLKEKVIEYRGKVLDKINI</sequence>
<evidence type="ECO:0000256" key="11">
    <source>
        <dbReference type="ARBA" id="ARBA00023235"/>
    </source>
</evidence>
<gene>
    <name evidence="18" type="ORF">SAMN05216544_0908</name>
</gene>
<accession>A0A1G9VDG5</accession>
<evidence type="ECO:0000256" key="14">
    <source>
        <dbReference type="ARBA" id="ARBA00048988"/>
    </source>
</evidence>
<organism evidence="18 19">
    <name type="scientific">Lachnospira pectinoschiza</name>
    <dbReference type="NCBI Taxonomy" id="28052"/>
    <lineage>
        <taxon>Bacteria</taxon>
        <taxon>Bacillati</taxon>
        <taxon>Bacillota</taxon>
        <taxon>Clostridia</taxon>
        <taxon>Lachnospirales</taxon>
        <taxon>Lachnospiraceae</taxon>
        <taxon>Lachnospira</taxon>
    </lineage>
</organism>
<evidence type="ECO:0000256" key="2">
    <source>
        <dbReference type="ARBA" id="ARBA00017846"/>
    </source>
</evidence>
<dbReference type="InterPro" id="IPR011545">
    <property type="entry name" value="DEAD/DEAH_box_helicase_dom"/>
</dbReference>
<protein>
    <recommendedName>
        <fullName evidence="2 15">ATP-dependent DNA helicase RecG</fullName>
        <ecNumber evidence="13 15">5.6.2.4</ecNumber>
    </recommendedName>
</protein>
<dbReference type="PROSITE" id="PS51194">
    <property type="entry name" value="HELICASE_CTER"/>
    <property type="match status" value="1"/>
</dbReference>
<evidence type="ECO:0000256" key="15">
    <source>
        <dbReference type="RuleBase" id="RU363016"/>
    </source>
</evidence>
<comment type="catalytic activity">
    <reaction evidence="12 15">
        <text>Couples ATP hydrolysis with the unwinding of duplex DNA by translocating in the 3'-5' direction.</text>
        <dbReference type="EC" id="5.6.2.4"/>
    </reaction>
</comment>
<dbReference type="InterPro" id="IPR004609">
    <property type="entry name" value="ATP-dep_DNA_helicase_RecG"/>
</dbReference>
<dbReference type="Proteomes" id="UP000187651">
    <property type="component" value="Unassembled WGS sequence"/>
</dbReference>
<evidence type="ECO:0000256" key="5">
    <source>
        <dbReference type="ARBA" id="ARBA00022801"/>
    </source>
</evidence>
<keyword evidence="8" id="KW-0238">DNA-binding</keyword>
<evidence type="ECO:0000256" key="6">
    <source>
        <dbReference type="ARBA" id="ARBA00022806"/>
    </source>
</evidence>
<dbReference type="RefSeq" id="WP_074521141.1">
    <property type="nucleotide sequence ID" value="NZ_FNHZ01000002.1"/>
</dbReference>
<evidence type="ECO:0000256" key="10">
    <source>
        <dbReference type="ARBA" id="ARBA00023204"/>
    </source>
</evidence>
<dbReference type="OrthoDB" id="9804325at2"/>
<dbReference type="Pfam" id="PF17191">
    <property type="entry name" value="RecG_wedge"/>
    <property type="match status" value="1"/>
</dbReference>
<dbReference type="Pfam" id="PF19833">
    <property type="entry name" value="RecG_dom3_C"/>
    <property type="match status" value="1"/>
</dbReference>
<evidence type="ECO:0000256" key="7">
    <source>
        <dbReference type="ARBA" id="ARBA00022840"/>
    </source>
</evidence>
<keyword evidence="3 15" id="KW-0547">Nucleotide-binding</keyword>
<dbReference type="InterPro" id="IPR001650">
    <property type="entry name" value="Helicase_C-like"/>
</dbReference>
<dbReference type="AlphaFoldDB" id="A0A1G9VDG5"/>
<dbReference type="PROSITE" id="PS51192">
    <property type="entry name" value="HELICASE_ATP_BIND_1"/>
    <property type="match status" value="1"/>
</dbReference>
<dbReference type="SMART" id="SM00487">
    <property type="entry name" value="DEXDc"/>
    <property type="match status" value="1"/>
</dbReference>
<dbReference type="NCBIfam" id="NF008165">
    <property type="entry name" value="PRK10917.1-3"/>
    <property type="match status" value="1"/>
</dbReference>
<keyword evidence="19" id="KW-1185">Reference proteome</keyword>
<dbReference type="GO" id="GO:0006281">
    <property type="term" value="P:DNA repair"/>
    <property type="evidence" value="ECO:0007669"/>
    <property type="project" value="UniProtKB-UniRule"/>
</dbReference>
<keyword evidence="11" id="KW-0413">Isomerase</keyword>
<dbReference type="SMART" id="SM00490">
    <property type="entry name" value="HELICc"/>
    <property type="match status" value="1"/>
</dbReference>
<dbReference type="InterPro" id="IPR014001">
    <property type="entry name" value="Helicase_ATP-bd"/>
</dbReference>
<reference evidence="19" key="1">
    <citation type="submission" date="2016-10" db="EMBL/GenBank/DDBJ databases">
        <authorList>
            <person name="Varghese N."/>
            <person name="Submissions S."/>
        </authorList>
    </citation>
    <scope>NUCLEOTIDE SEQUENCE [LARGE SCALE GENOMIC DNA]</scope>
    <source>
        <strain evidence="19">M83</strain>
    </source>
</reference>
<keyword evidence="9 15" id="KW-0233">DNA recombination</keyword>
<dbReference type="EMBL" id="FNHZ01000002">
    <property type="protein sequence ID" value="SDM69905.1"/>
    <property type="molecule type" value="Genomic_DNA"/>
</dbReference>
<evidence type="ECO:0000256" key="9">
    <source>
        <dbReference type="ARBA" id="ARBA00023172"/>
    </source>
</evidence>